<keyword evidence="3" id="KW-1185">Reference proteome</keyword>
<dbReference type="Pfam" id="PF12275">
    <property type="entry name" value="DUF3616"/>
    <property type="match status" value="1"/>
</dbReference>
<dbReference type="InterPro" id="IPR022060">
    <property type="entry name" value="DUF3616"/>
</dbReference>
<proteinExistence type="predicted"/>
<dbReference type="Proteomes" id="UP001553161">
    <property type="component" value="Unassembled WGS sequence"/>
</dbReference>
<reference evidence="2 3" key="1">
    <citation type="submission" date="2024-07" db="EMBL/GenBank/DDBJ databases">
        <authorList>
            <person name="Kang M."/>
        </authorList>
    </citation>
    <scope>NUCLEOTIDE SEQUENCE [LARGE SCALE GENOMIC DNA]</scope>
    <source>
        <strain evidence="2 3">DFM31</strain>
    </source>
</reference>
<name>A0ABV3L1P3_9RHOB</name>
<feature type="domain" description="DUF3616" evidence="1">
    <location>
        <begin position="34"/>
        <end position="342"/>
    </location>
</feature>
<dbReference type="EMBL" id="JBFBVU010000001">
    <property type="protein sequence ID" value="MEV8465475.1"/>
    <property type="molecule type" value="Genomic_DNA"/>
</dbReference>
<evidence type="ECO:0000313" key="2">
    <source>
        <dbReference type="EMBL" id="MEV8465475.1"/>
    </source>
</evidence>
<protein>
    <submittedName>
        <fullName evidence="2">DUF3616 domain-containing protein</fullName>
    </submittedName>
</protein>
<organism evidence="2 3">
    <name type="scientific">Meridianimarinicoccus marinus</name>
    <dbReference type="NCBI Taxonomy" id="3231483"/>
    <lineage>
        <taxon>Bacteria</taxon>
        <taxon>Pseudomonadati</taxon>
        <taxon>Pseudomonadota</taxon>
        <taxon>Alphaproteobacteria</taxon>
        <taxon>Rhodobacterales</taxon>
        <taxon>Paracoccaceae</taxon>
        <taxon>Meridianimarinicoccus</taxon>
    </lineage>
</organism>
<dbReference type="RefSeq" id="WP_366190966.1">
    <property type="nucleotide sequence ID" value="NZ_JBFBVU010000001.1"/>
</dbReference>
<comment type="caution">
    <text evidence="2">The sequence shown here is derived from an EMBL/GenBank/DDBJ whole genome shotgun (WGS) entry which is preliminary data.</text>
</comment>
<gene>
    <name evidence="2" type="ORF">AB0T83_01600</name>
</gene>
<dbReference type="SUPFAM" id="SSF63829">
    <property type="entry name" value="Calcium-dependent phosphotriesterase"/>
    <property type="match status" value="1"/>
</dbReference>
<evidence type="ECO:0000313" key="3">
    <source>
        <dbReference type="Proteomes" id="UP001553161"/>
    </source>
</evidence>
<evidence type="ECO:0000259" key="1">
    <source>
        <dbReference type="Pfam" id="PF12275"/>
    </source>
</evidence>
<sequence>MPDTDLPEPSATRLVLSFKPPAHPKVSDEAVRQDLSAVVRRGKTLMLACDETAGVELLHWTGDTWGDHAHVDLSDWVDLPEGDGEMDIEGLEIAGNWLWITGSHSLKRGKPDGKTGAKGLKAMSKITWDRNRQFLGRVPLVAGPEGRVLPVARDGKRRAQHVAFSKHGALRKWLARDPLLAPFLDLPSKDNGLDVEGIAARGKRVWLGLRGPVLRGQAIVLELHLKVTRKGHLKAQRIDGRKRYRLHALDLGGAGIRDLAFDGDDLLLLTGTTLAGDGRARVYRWPGAVQARAAGTHGPMAVALSLPYAAASDNPEGLARYDDDTWLIVHDSPETARTPEGSADFLADLWHLTG</sequence>
<accession>A0ABV3L1P3</accession>